<feature type="domain" description="Ferritin/DPS" evidence="3">
    <location>
        <begin position="17"/>
        <end position="156"/>
    </location>
</feature>
<dbReference type="InterPro" id="IPR008331">
    <property type="entry name" value="Ferritin_DPS_dom"/>
</dbReference>
<dbReference type="Pfam" id="PF00210">
    <property type="entry name" value="Ferritin"/>
    <property type="match status" value="1"/>
</dbReference>
<accession>A0A176TEN3</accession>
<dbReference type="InterPro" id="IPR002177">
    <property type="entry name" value="DPS_DNA-bd"/>
</dbReference>
<comment type="similarity">
    <text evidence="1 2">Belongs to the Dps family.</text>
</comment>
<dbReference type="PANTHER" id="PTHR42932:SF1">
    <property type="entry name" value="GENERAL STRESS PROTEIN 20U"/>
    <property type="match status" value="1"/>
</dbReference>
<dbReference type="SUPFAM" id="SSF47240">
    <property type="entry name" value="Ferritin-like"/>
    <property type="match status" value="1"/>
</dbReference>
<dbReference type="CDD" id="cd01043">
    <property type="entry name" value="DPS"/>
    <property type="match status" value="1"/>
</dbReference>
<evidence type="ECO:0000313" key="4">
    <source>
        <dbReference type="EMBL" id="OAD46003.1"/>
    </source>
</evidence>
<dbReference type="PIRSF" id="PIRSF005900">
    <property type="entry name" value="Dps"/>
    <property type="match status" value="1"/>
</dbReference>
<dbReference type="GO" id="GO:0016722">
    <property type="term" value="F:oxidoreductase activity, acting on metal ions"/>
    <property type="evidence" value="ECO:0007669"/>
    <property type="project" value="InterPro"/>
</dbReference>
<dbReference type="AlphaFoldDB" id="A0A176TEN3"/>
<dbReference type="Proteomes" id="UP000076923">
    <property type="component" value="Unassembled WGS sequence"/>
</dbReference>
<evidence type="ECO:0000256" key="1">
    <source>
        <dbReference type="ARBA" id="ARBA00009497"/>
    </source>
</evidence>
<sequence>MNYLNIDKDKVLPVVTELNVLLADYQVYYQKLRNFHWNVLGKNFFELHNQFEVMYNDTKIKIDDVAERIVTLKYHPISKLSDYIEVSNVKESSPLLTDVEMVNILKNDQEIILTQLSKVIEKANVADDEGTLDLIGAYIRELEKSSWMLNAWSKNTSDVLDSSFVE</sequence>
<dbReference type="PANTHER" id="PTHR42932">
    <property type="entry name" value="GENERAL STRESS PROTEIN 20U"/>
    <property type="match status" value="1"/>
</dbReference>
<dbReference type="STRING" id="1333662.LPB303_03550"/>
<keyword evidence="5" id="KW-1185">Reference proteome</keyword>
<evidence type="ECO:0000256" key="2">
    <source>
        <dbReference type="RuleBase" id="RU003875"/>
    </source>
</evidence>
<proteinExistence type="inferred from homology"/>
<organism evidence="4 5">
    <name type="scientific">Polaribacter atrinae</name>
    <dbReference type="NCBI Taxonomy" id="1333662"/>
    <lineage>
        <taxon>Bacteria</taxon>
        <taxon>Pseudomonadati</taxon>
        <taxon>Bacteroidota</taxon>
        <taxon>Flavobacteriia</taxon>
        <taxon>Flavobacteriales</taxon>
        <taxon>Flavobacteriaceae</taxon>
    </lineage>
</organism>
<dbReference type="Gene3D" id="1.20.1260.10">
    <property type="match status" value="1"/>
</dbReference>
<dbReference type="EMBL" id="LVWE01000005">
    <property type="protein sequence ID" value="OAD46003.1"/>
    <property type="molecule type" value="Genomic_DNA"/>
</dbReference>
<dbReference type="OrthoDB" id="9797023at2"/>
<comment type="caution">
    <text evidence="4">The sequence shown here is derived from an EMBL/GenBank/DDBJ whole genome shotgun (WGS) entry which is preliminary data.</text>
</comment>
<dbReference type="GO" id="GO:0008199">
    <property type="term" value="F:ferric iron binding"/>
    <property type="evidence" value="ECO:0007669"/>
    <property type="project" value="InterPro"/>
</dbReference>
<dbReference type="InterPro" id="IPR009078">
    <property type="entry name" value="Ferritin-like_SF"/>
</dbReference>
<dbReference type="InterPro" id="IPR012347">
    <property type="entry name" value="Ferritin-like"/>
</dbReference>
<gene>
    <name evidence="4" type="ORF">LPB303_03550</name>
</gene>
<name>A0A176TEN3_9FLAO</name>
<dbReference type="PRINTS" id="PR01346">
    <property type="entry name" value="HELNAPAPROT"/>
</dbReference>
<dbReference type="PROSITE" id="PS00818">
    <property type="entry name" value="DPS_1"/>
    <property type="match status" value="1"/>
</dbReference>
<reference evidence="4 5" key="1">
    <citation type="submission" date="2016-02" db="EMBL/GenBank/DDBJ databases">
        <title>Draft genome sequence of Polaribacter atrinae KACC17473.</title>
        <authorList>
            <person name="Shin S.-K."/>
            <person name="Yi H."/>
        </authorList>
    </citation>
    <scope>NUCLEOTIDE SEQUENCE [LARGE SCALE GENOMIC DNA]</scope>
    <source>
        <strain evidence="4 5">KACC 17473</strain>
    </source>
</reference>
<protein>
    <submittedName>
        <fullName evidence="4">DNA starvation/stationary phase protection protein</fullName>
    </submittedName>
</protein>
<evidence type="ECO:0000259" key="3">
    <source>
        <dbReference type="Pfam" id="PF00210"/>
    </source>
</evidence>
<dbReference type="InterPro" id="IPR023188">
    <property type="entry name" value="DPS_DNA-bd_CS"/>
</dbReference>
<dbReference type="RefSeq" id="WP_068448190.1">
    <property type="nucleotide sequence ID" value="NZ_CANKUV010000003.1"/>
</dbReference>
<evidence type="ECO:0000313" key="5">
    <source>
        <dbReference type="Proteomes" id="UP000076923"/>
    </source>
</evidence>